<organism evidence="2 3">
    <name type="scientific">Lipomyces tetrasporus</name>
    <dbReference type="NCBI Taxonomy" id="54092"/>
    <lineage>
        <taxon>Eukaryota</taxon>
        <taxon>Fungi</taxon>
        <taxon>Dikarya</taxon>
        <taxon>Ascomycota</taxon>
        <taxon>Saccharomycotina</taxon>
        <taxon>Lipomycetes</taxon>
        <taxon>Lipomycetales</taxon>
        <taxon>Lipomycetaceae</taxon>
        <taxon>Lipomyces</taxon>
    </lineage>
</organism>
<keyword evidence="1" id="KW-0812">Transmembrane</keyword>
<gene>
    <name evidence="2" type="ORF">POJ06DRAFT_86121</name>
</gene>
<evidence type="ECO:0000313" key="3">
    <source>
        <dbReference type="Proteomes" id="UP001217417"/>
    </source>
</evidence>
<keyword evidence="1" id="KW-0472">Membrane</keyword>
<proteinExistence type="predicted"/>
<sequence length="149" mass="17410">MPKRVTCYLLLEFVMLWMVGVGVLRDRTKMFVMYVNTTRCIIRYGRGTSVFIARLIGLGSWCYRGFFLSYFKIAYLRVCRPLVIIRFRYDIMVDGAQVMAYLRRGFTYKDLQCLEFYAIMAVSRIYTSIKLKLMGKLSLFNSLSSVSSS</sequence>
<name>A0AAD7QU45_9ASCO</name>
<dbReference type="GeneID" id="80886831"/>
<keyword evidence="3" id="KW-1185">Reference proteome</keyword>
<dbReference type="EMBL" id="JARPMG010000004">
    <property type="protein sequence ID" value="KAJ8101001.1"/>
    <property type="molecule type" value="Genomic_DNA"/>
</dbReference>
<keyword evidence="1" id="KW-1133">Transmembrane helix</keyword>
<feature type="transmembrane region" description="Helical" evidence="1">
    <location>
        <begin position="51"/>
        <end position="71"/>
    </location>
</feature>
<accession>A0AAD7QU45</accession>
<dbReference type="RefSeq" id="XP_056044451.1">
    <property type="nucleotide sequence ID" value="XM_056191665.1"/>
</dbReference>
<comment type="caution">
    <text evidence="2">The sequence shown here is derived from an EMBL/GenBank/DDBJ whole genome shotgun (WGS) entry which is preliminary data.</text>
</comment>
<protein>
    <submittedName>
        <fullName evidence="2">Uncharacterized protein</fullName>
    </submittedName>
</protein>
<feature type="transmembrane region" description="Helical" evidence="1">
    <location>
        <begin position="7"/>
        <end position="24"/>
    </location>
</feature>
<dbReference type="Proteomes" id="UP001217417">
    <property type="component" value="Unassembled WGS sequence"/>
</dbReference>
<dbReference type="AlphaFoldDB" id="A0AAD7QU45"/>
<evidence type="ECO:0000313" key="2">
    <source>
        <dbReference type="EMBL" id="KAJ8101001.1"/>
    </source>
</evidence>
<evidence type="ECO:0000256" key="1">
    <source>
        <dbReference type="SAM" id="Phobius"/>
    </source>
</evidence>
<reference evidence="2" key="1">
    <citation type="submission" date="2023-03" db="EMBL/GenBank/DDBJ databases">
        <title>Near-Complete genome sequence of Lipomyces tetrasporous NRRL Y-64009, an oleaginous yeast capable of growing on lignocellulosic hydrolysates.</title>
        <authorList>
            <consortium name="Lawrence Berkeley National Laboratory"/>
            <person name="Jagtap S.S."/>
            <person name="Liu J.-J."/>
            <person name="Walukiewicz H.E."/>
            <person name="Pangilinan J."/>
            <person name="Lipzen A."/>
            <person name="Ahrendt S."/>
            <person name="Koriabine M."/>
            <person name="Cobaugh K."/>
            <person name="Salamov A."/>
            <person name="Yoshinaga Y."/>
            <person name="Ng V."/>
            <person name="Daum C."/>
            <person name="Grigoriev I.V."/>
            <person name="Slininger P.J."/>
            <person name="Dien B.S."/>
            <person name="Jin Y.-S."/>
            <person name="Rao C.V."/>
        </authorList>
    </citation>
    <scope>NUCLEOTIDE SEQUENCE</scope>
    <source>
        <strain evidence="2">NRRL Y-64009</strain>
    </source>
</reference>